<name>A0ABQ8QYB6_FUSEQ</name>
<evidence type="ECO:0000313" key="1">
    <source>
        <dbReference type="EMBL" id="KAJ4116161.1"/>
    </source>
</evidence>
<organism evidence="1 2">
    <name type="scientific">Fusarium equiseti</name>
    <name type="common">Fusarium scirpi</name>
    <dbReference type="NCBI Taxonomy" id="61235"/>
    <lineage>
        <taxon>Eukaryota</taxon>
        <taxon>Fungi</taxon>
        <taxon>Dikarya</taxon>
        <taxon>Ascomycota</taxon>
        <taxon>Pezizomycotina</taxon>
        <taxon>Sordariomycetes</taxon>
        <taxon>Hypocreomycetidae</taxon>
        <taxon>Hypocreales</taxon>
        <taxon>Nectriaceae</taxon>
        <taxon>Fusarium</taxon>
        <taxon>Fusarium incarnatum-equiseti species complex</taxon>
    </lineage>
</organism>
<protein>
    <recommendedName>
        <fullName evidence="3">F-box protein</fullName>
    </recommendedName>
</protein>
<evidence type="ECO:0008006" key="3">
    <source>
        <dbReference type="Google" id="ProtNLM"/>
    </source>
</evidence>
<evidence type="ECO:0000313" key="2">
    <source>
        <dbReference type="Proteomes" id="UP001152024"/>
    </source>
</evidence>
<comment type="caution">
    <text evidence="1">The sequence shown here is derived from an EMBL/GenBank/DDBJ whole genome shotgun (WGS) entry which is preliminary data.</text>
</comment>
<dbReference type="Proteomes" id="UP001152024">
    <property type="component" value="Unassembled WGS sequence"/>
</dbReference>
<dbReference type="EMBL" id="JAOQBH010000026">
    <property type="protein sequence ID" value="KAJ4116161.1"/>
    <property type="molecule type" value="Genomic_DNA"/>
</dbReference>
<reference evidence="1" key="1">
    <citation type="submission" date="2022-09" db="EMBL/GenBank/DDBJ databases">
        <title>Fusarium specimens isolated from Avocado Roots.</title>
        <authorList>
            <person name="Stajich J."/>
            <person name="Roper C."/>
            <person name="Heimlech-Rivalta G."/>
        </authorList>
    </citation>
    <scope>NUCLEOTIDE SEQUENCE</scope>
    <source>
        <strain evidence="1">CF00095</strain>
    </source>
</reference>
<sequence length="225" mass="26299">MNRATRYALKSFEGTAPFTNLNIHESFLDLESLDALLTWPKNLQKLRLGYDMPMTEEWTFSHVQPMLETQMASLRELTITPAQDFGDIWNLDLTGFVKLEVLGLPSFVTGCDTVYIPSILAPNLRVFNWDFAYRSDSYVAVEDYDQAQEEWVDAMVDLAITRQKNLREIYINFEPCGYRSLRKVEGFVYPWDRLDESARVASKFGIRIRYNETNVSREAFEKWEM</sequence>
<accession>A0ABQ8QYB6</accession>
<keyword evidence="2" id="KW-1185">Reference proteome</keyword>
<gene>
    <name evidence="1" type="ORF">NW768_011134</name>
</gene>
<proteinExistence type="predicted"/>